<proteinExistence type="predicted"/>
<dbReference type="EMBL" id="JABFRW010000208">
    <property type="protein sequence ID" value="NOT35640.1"/>
    <property type="molecule type" value="Genomic_DNA"/>
</dbReference>
<sequence length="292" mass="30256">MKPCFVPTASALLLAATLLTPGLAGAVNLVPNPSFETIASCPLGFGSLFVATPWDAPTAGTSDALNACAVFGPFAPGVPYNALGNQVANTGVGYAGLIPYSAAPDYREYLQAPLNSPLVASATYAVSFYVSLADTCNVAVDRLGAYFPVGPVGPLVTNTTLLVTPQFETPANTFLNDKTNWILVSGTFVAAGGESHIVIGSFRDDASTNLEPQPENWPGAYYYIDDVTVELMPAAVDQACCLPDATCTLLTPGECTLSGGTPMGAETGCNPNPCSPVPTRKSSWGALKSIYR</sequence>
<comment type="caution">
    <text evidence="2">The sequence shown here is derived from an EMBL/GenBank/DDBJ whole genome shotgun (WGS) entry which is preliminary data.</text>
</comment>
<evidence type="ECO:0000256" key="1">
    <source>
        <dbReference type="SAM" id="SignalP"/>
    </source>
</evidence>
<evidence type="ECO:0000313" key="2">
    <source>
        <dbReference type="EMBL" id="NOT35640.1"/>
    </source>
</evidence>
<organism evidence="2 3">
    <name type="scientific">Eiseniibacteriota bacterium</name>
    <dbReference type="NCBI Taxonomy" id="2212470"/>
    <lineage>
        <taxon>Bacteria</taxon>
        <taxon>Candidatus Eiseniibacteriota</taxon>
    </lineage>
</organism>
<dbReference type="Gene3D" id="2.60.120.260">
    <property type="entry name" value="Galactose-binding domain-like"/>
    <property type="match status" value="1"/>
</dbReference>
<keyword evidence="1" id="KW-0732">Signal</keyword>
<evidence type="ECO:0000313" key="3">
    <source>
        <dbReference type="Proteomes" id="UP000580839"/>
    </source>
</evidence>
<protein>
    <recommendedName>
        <fullName evidence="4">PEP-CTERM sorting domain-containing protein</fullName>
    </recommendedName>
</protein>
<evidence type="ECO:0008006" key="4">
    <source>
        <dbReference type="Google" id="ProtNLM"/>
    </source>
</evidence>
<name>A0A849SWB0_UNCEI</name>
<dbReference type="Proteomes" id="UP000580839">
    <property type="component" value="Unassembled WGS sequence"/>
</dbReference>
<gene>
    <name evidence="2" type="ORF">HOP12_15960</name>
</gene>
<reference evidence="2 3" key="1">
    <citation type="submission" date="2020-04" db="EMBL/GenBank/DDBJ databases">
        <title>Metagenomic profiling of ammonia- and methane-oxidizing microorganisms in a Dutch drinking water treatment plant.</title>
        <authorList>
            <person name="Poghosyan L."/>
            <person name="Leucker S."/>
        </authorList>
    </citation>
    <scope>NUCLEOTIDE SEQUENCE [LARGE SCALE GENOMIC DNA]</scope>
    <source>
        <strain evidence="2">S-RSF-IL-03</strain>
    </source>
</reference>
<dbReference type="AlphaFoldDB" id="A0A849SWB0"/>
<feature type="signal peptide" evidence="1">
    <location>
        <begin position="1"/>
        <end position="26"/>
    </location>
</feature>
<feature type="chain" id="PRO_5032333249" description="PEP-CTERM sorting domain-containing protein" evidence="1">
    <location>
        <begin position="27"/>
        <end position="292"/>
    </location>
</feature>
<accession>A0A849SWB0</accession>